<comment type="caution">
    <text evidence="1">The sequence shown here is derived from an EMBL/GenBank/DDBJ whole genome shotgun (WGS) entry which is preliminary data.</text>
</comment>
<dbReference type="AlphaFoldDB" id="A0A9J6BQC5"/>
<accession>A0A9J6BQC5</accession>
<sequence length="101" mass="12212">MKLIKLQLKLRKLLIILIHLWKYFINKLRIEFCDKIEKSNKNEIPKFFAPIIITSSSYQPPGANYVIETSHLNYTKTIPVQYYPQQNMPMPYTREPWRVKR</sequence>
<name>A0A9J6BQC5_POLVA</name>
<dbReference type="Proteomes" id="UP001107558">
    <property type="component" value="Chromosome 3"/>
</dbReference>
<evidence type="ECO:0000313" key="1">
    <source>
        <dbReference type="EMBL" id="KAG5671920.1"/>
    </source>
</evidence>
<organism evidence="1 2">
    <name type="scientific">Polypedilum vanderplanki</name>
    <name type="common">Sleeping chironomid midge</name>
    <dbReference type="NCBI Taxonomy" id="319348"/>
    <lineage>
        <taxon>Eukaryota</taxon>
        <taxon>Metazoa</taxon>
        <taxon>Ecdysozoa</taxon>
        <taxon>Arthropoda</taxon>
        <taxon>Hexapoda</taxon>
        <taxon>Insecta</taxon>
        <taxon>Pterygota</taxon>
        <taxon>Neoptera</taxon>
        <taxon>Endopterygota</taxon>
        <taxon>Diptera</taxon>
        <taxon>Nematocera</taxon>
        <taxon>Chironomoidea</taxon>
        <taxon>Chironomidae</taxon>
        <taxon>Chironominae</taxon>
        <taxon>Polypedilum</taxon>
        <taxon>Polypedilum</taxon>
    </lineage>
</organism>
<protein>
    <submittedName>
        <fullName evidence="1">Uncharacterized protein</fullName>
    </submittedName>
</protein>
<dbReference type="OrthoDB" id="7744205at2759"/>
<reference evidence="1" key="1">
    <citation type="submission" date="2021-03" db="EMBL/GenBank/DDBJ databases">
        <title>Chromosome level genome of the anhydrobiotic midge Polypedilum vanderplanki.</title>
        <authorList>
            <person name="Yoshida Y."/>
            <person name="Kikawada T."/>
            <person name="Gusev O."/>
        </authorList>
    </citation>
    <scope>NUCLEOTIDE SEQUENCE</scope>
    <source>
        <strain evidence="1">NIAS01</strain>
        <tissue evidence="1">Whole body or cell culture</tissue>
    </source>
</reference>
<gene>
    <name evidence="1" type="ORF">PVAND_002088</name>
</gene>
<evidence type="ECO:0000313" key="2">
    <source>
        <dbReference type="Proteomes" id="UP001107558"/>
    </source>
</evidence>
<dbReference type="EMBL" id="JADBJN010000003">
    <property type="protein sequence ID" value="KAG5671920.1"/>
    <property type="molecule type" value="Genomic_DNA"/>
</dbReference>
<proteinExistence type="predicted"/>
<keyword evidence="2" id="KW-1185">Reference proteome</keyword>